<dbReference type="NCBIfam" id="TIGR00247">
    <property type="entry name" value="endolytic transglycosylase MltG"/>
    <property type="match status" value="1"/>
</dbReference>
<dbReference type="InterPro" id="IPR003770">
    <property type="entry name" value="MLTG-like"/>
</dbReference>
<dbReference type="AlphaFoldDB" id="A0A7U4DNG9"/>
<keyword evidence="7" id="KW-0997">Cell inner membrane</keyword>
<name>A0A7U4DNG9_DESPD</name>
<keyword evidence="3 7" id="KW-1133">Transmembrane helix</keyword>
<dbReference type="Proteomes" id="UP000006365">
    <property type="component" value="Chromosome"/>
</dbReference>
<accession>A0A7U4DNG9</accession>
<keyword evidence="2 7" id="KW-0812">Transmembrane</keyword>
<dbReference type="GO" id="GO:0071555">
    <property type="term" value="P:cell wall organization"/>
    <property type="evidence" value="ECO:0007669"/>
    <property type="project" value="UniProtKB-KW"/>
</dbReference>
<dbReference type="RefSeq" id="WP_015723576.1">
    <property type="nucleotide sequence ID" value="NC_014972.1"/>
</dbReference>
<dbReference type="Pfam" id="PF02618">
    <property type="entry name" value="YceG"/>
    <property type="match status" value="1"/>
</dbReference>
<comment type="function">
    <text evidence="7">Functions as a peptidoglycan terminase that cleaves nascent peptidoglycan strands endolytically to terminate their elongation.</text>
</comment>
<gene>
    <name evidence="7" type="primary">mltG</name>
    <name evidence="8" type="ordered locus">Despr_0858</name>
</gene>
<evidence type="ECO:0000256" key="5">
    <source>
        <dbReference type="ARBA" id="ARBA00023239"/>
    </source>
</evidence>
<reference evidence="8 9" key="1">
    <citation type="journal article" date="2011" name="Stand. Genomic Sci.">
        <title>Complete genome sequence of Desulfobulbus propionicus type strain (1pr3).</title>
        <authorList>
            <person name="Pagani I."/>
            <person name="Lapidus A."/>
            <person name="Nolan M."/>
            <person name="Lucas S."/>
            <person name="Hammon N."/>
            <person name="Deshpande S."/>
            <person name="Cheng J.F."/>
            <person name="Chertkov O."/>
            <person name="Davenport K."/>
            <person name="Tapia R."/>
            <person name="Han C."/>
            <person name="Goodwin L."/>
            <person name="Pitluck S."/>
            <person name="Liolios K."/>
            <person name="Mavromatis K."/>
            <person name="Ivanova N."/>
            <person name="Mikhailova N."/>
            <person name="Pati A."/>
            <person name="Chen A."/>
            <person name="Palaniappan K."/>
            <person name="Land M."/>
            <person name="Hauser L."/>
            <person name="Chang Y.J."/>
            <person name="Jeffries C.D."/>
            <person name="Detter J.C."/>
            <person name="Brambilla E."/>
            <person name="Kannan K.P."/>
            <person name="Djao O.D."/>
            <person name="Rohde M."/>
            <person name="Pukall R."/>
            <person name="Spring S."/>
            <person name="Goker M."/>
            <person name="Sikorski J."/>
            <person name="Woyke T."/>
            <person name="Bristow J."/>
            <person name="Eisen J.A."/>
            <person name="Markowitz V."/>
            <person name="Hugenholtz P."/>
            <person name="Kyrpides N.C."/>
            <person name="Klenk H.P."/>
        </authorList>
    </citation>
    <scope>NUCLEOTIDE SEQUENCE [LARGE SCALE GENOMIC DNA]</scope>
    <source>
        <strain evidence="9">ATCC 33891 / DSM 2032 / 1pr3</strain>
    </source>
</reference>
<evidence type="ECO:0000256" key="3">
    <source>
        <dbReference type="ARBA" id="ARBA00022989"/>
    </source>
</evidence>
<dbReference type="EMBL" id="CP002364">
    <property type="protein sequence ID" value="ADW17032.1"/>
    <property type="molecule type" value="Genomic_DNA"/>
</dbReference>
<dbReference type="PANTHER" id="PTHR30518:SF2">
    <property type="entry name" value="ENDOLYTIC MUREIN TRANSGLYCOSYLASE"/>
    <property type="match status" value="1"/>
</dbReference>
<dbReference type="GO" id="GO:0009252">
    <property type="term" value="P:peptidoglycan biosynthetic process"/>
    <property type="evidence" value="ECO:0007669"/>
    <property type="project" value="UniProtKB-UniRule"/>
</dbReference>
<dbReference type="PANTHER" id="PTHR30518">
    <property type="entry name" value="ENDOLYTIC MUREIN TRANSGLYCOSYLASE"/>
    <property type="match status" value="1"/>
</dbReference>
<dbReference type="KEGG" id="dpr:Despr_0858"/>
<evidence type="ECO:0000313" key="8">
    <source>
        <dbReference type="EMBL" id="ADW17032.1"/>
    </source>
</evidence>
<evidence type="ECO:0000256" key="1">
    <source>
        <dbReference type="ARBA" id="ARBA00022475"/>
    </source>
</evidence>
<organism evidence="8 9">
    <name type="scientific">Desulfobulbus propionicus (strain ATCC 33891 / DSM 2032 / VKM B-1956 / 1pr3)</name>
    <dbReference type="NCBI Taxonomy" id="577650"/>
    <lineage>
        <taxon>Bacteria</taxon>
        <taxon>Pseudomonadati</taxon>
        <taxon>Thermodesulfobacteriota</taxon>
        <taxon>Desulfobulbia</taxon>
        <taxon>Desulfobulbales</taxon>
        <taxon>Desulfobulbaceae</taxon>
        <taxon>Desulfobulbus</taxon>
    </lineage>
</organism>
<dbReference type="Gene3D" id="3.30.160.60">
    <property type="entry name" value="Classic Zinc Finger"/>
    <property type="match status" value="1"/>
</dbReference>
<evidence type="ECO:0000313" key="9">
    <source>
        <dbReference type="Proteomes" id="UP000006365"/>
    </source>
</evidence>
<keyword evidence="5 7" id="KW-0456">Lyase</keyword>
<proteinExistence type="inferred from homology"/>
<evidence type="ECO:0000256" key="4">
    <source>
        <dbReference type="ARBA" id="ARBA00023136"/>
    </source>
</evidence>
<evidence type="ECO:0000256" key="7">
    <source>
        <dbReference type="HAMAP-Rule" id="MF_02065"/>
    </source>
</evidence>
<keyword evidence="9" id="KW-1185">Reference proteome</keyword>
<comment type="catalytic activity">
    <reaction evidence="7">
        <text>a peptidoglycan chain = a peptidoglycan chain with N-acetyl-1,6-anhydromuramyl-[peptide] at the reducing end + a peptidoglycan chain with N-acetylglucosamine at the non-reducing end.</text>
        <dbReference type="EC" id="4.2.2.29"/>
    </reaction>
</comment>
<dbReference type="GO" id="GO:0005886">
    <property type="term" value="C:plasma membrane"/>
    <property type="evidence" value="ECO:0007669"/>
    <property type="project" value="UniProtKB-UniRule"/>
</dbReference>
<dbReference type="HAMAP" id="MF_02065">
    <property type="entry name" value="MltG"/>
    <property type="match status" value="1"/>
</dbReference>
<dbReference type="Gene3D" id="3.30.1490.480">
    <property type="entry name" value="Endolytic murein transglycosylase"/>
    <property type="match status" value="1"/>
</dbReference>
<keyword evidence="1 7" id="KW-1003">Cell membrane</keyword>
<comment type="similarity">
    <text evidence="7">Belongs to the transglycosylase MltG family.</text>
</comment>
<evidence type="ECO:0000256" key="2">
    <source>
        <dbReference type="ARBA" id="ARBA00022692"/>
    </source>
</evidence>
<keyword evidence="4 7" id="KW-0472">Membrane</keyword>
<feature type="site" description="Important for catalytic activity" evidence="7">
    <location>
        <position position="226"/>
    </location>
</feature>
<keyword evidence="6 7" id="KW-0961">Cell wall biogenesis/degradation</keyword>
<dbReference type="GO" id="GO:0008932">
    <property type="term" value="F:lytic endotransglycosylase activity"/>
    <property type="evidence" value="ECO:0007669"/>
    <property type="project" value="UniProtKB-UniRule"/>
</dbReference>
<dbReference type="CDD" id="cd08010">
    <property type="entry name" value="MltG_like"/>
    <property type="match status" value="1"/>
</dbReference>
<evidence type="ECO:0000256" key="6">
    <source>
        <dbReference type="ARBA" id="ARBA00023316"/>
    </source>
</evidence>
<dbReference type="EC" id="4.2.2.29" evidence="7"/>
<sequence length="341" mass="38032">MSASLFTFIRLRFMRRLLPLLLVVCLVIGGVGLWYRSFLTTPSPGNGEMVVEIPKGTGVRGIGALLAAKGLLRDDIRFLALVWLSGIRAKLQAGEYSLPRGLTPPELLQLLVKGSTLRHHVTIPEGVTVAQAALLFARDGWIKQDRFLALSQDKTLIRQLGLDAPSLEGYLFPETYTLVRNEADERSVLRMMVERFHRVWRDLNINEAHGLNRHQLVILASVVEKETGAAVERPLIARVFLNRLDRQMPLQSDPTVIYGIQDFNGNLTKADLKRHTPYNTYTLPALPAGPICNPGRAALEAVIRPADSQALYFVSKNDGTHVFSTNLADHNRAVQIYQRGK</sequence>
<protein>
    <recommendedName>
        <fullName evidence="7">Endolytic murein transglycosylase</fullName>
        <ecNumber evidence="7">4.2.2.29</ecNumber>
    </recommendedName>
    <alternativeName>
        <fullName evidence="7">Peptidoglycan lytic transglycosylase</fullName>
    </alternativeName>
    <alternativeName>
        <fullName evidence="7">Peptidoglycan polymerization terminase</fullName>
    </alternativeName>
</protein>